<keyword evidence="3 7" id="KW-0812">Transmembrane</keyword>
<feature type="coiled-coil region" evidence="6">
    <location>
        <begin position="165"/>
        <end position="227"/>
    </location>
</feature>
<evidence type="ECO:0000259" key="8">
    <source>
        <dbReference type="Pfam" id="PF02706"/>
    </source>
</evidence>
<keyword evidence="10" id="KW-1185">Reference proteome</keyword>
<dbReference type="Proteomes" id="UP000320160">
    <property type="component" value="Unassembled WGS sequence"/>
</dbReference>
<dbReference type="OrthoDB" id="9795292at2"/>
<evidence type="ECO:0000256" key="7">
    <source>
        <dbReference type="SAM" id="Phobius"/>
    </source>
</evidence>
<name>A0A553WHE7_9SPHN</name>
<feature type="coiled-coil region" evidence="6">
    <location>
        <begin position="320"/>
        <end position="371"/>
    </location>
</feature>
<dbReference type="Pfam" id="PF02706">
    <property type="entry name" value="Wzz"/>
    <property type="match status" value="1"/>
</dbReference>
<dbReference type="RefSeq" id="WP_143774938.1">
    <property type="nucleotide sequence ID" value="NZ_OZ260107.1"/>
</dbReference>
<evidence type="ECO:0000313" key="10">
    <source>
        <dbReference type="Proteomes" id="UP000320160"/>
    </source>
</evidence>
<dbReference type="PANTHER" id="PTHR32309">
    <property type="entry name" value="TYROSINE-PROTEIN KINASE"/>
    <property type="match status" value="1"/>
</dbReference>
<dbReference type="EMBL" id="VKKU01000001">
    <property type="protein sequence ID" value="TSB04064.1"/>
    <property type="molecule type" value="Genomic_DNA"/>
</dbReference>
<evidence type="ECO:0000256" key="4">
    <source>
        <dbReference type="ARBA" id="ARBA00022989"/>
    </source>
</evidence>
<evidence type="ECO:0000256" key="5">
    <source>
        <dbReference type="ARBA" id="ARBA00023136"/>
    </source>
</evidence>
<feature type="transmembrane region" description="Helical" evidence="7">
    <location>
        <begin position="20"/>
        <end position="40"/>
    </location>
</feature>
<sequence>MNSLYDEFRIAVHSVWNRRWLALGVAWGICLLGWLVIAMIPNKYESKAQIQVRTQSILSDQVGITPQDQRRNIQQLEQTLTSSENLAKVVRGTDLGASIATDQELAAKVESLRANVEVKAEQDDFFAISAQLPSGKLARDVVQKLIDVAEEDNIAGDRKTTSQTLRFLDAQIEGRQKELADAEAKRVAYETQNLGLLPGVGSVSQRMEAARAELSQIDSQLIQARSALAALNGQLAGTPATLNTPSAGGGSPTALGQAQGELASMRARGFTDSHPDVVAIRNQIANLRAQGGNAAAGGYRTPNPAYSSLQSMRAEREAAVTALQARKSALQSDMAQMAAKQTAEPGVAAEYQRINRDYEVLKTQYDKLVTERDQIRLRGQVETQTDAVQFRVVKEPSLSNVPAAPNRPLLLAAVLIAGVGAGVGAAFALGQLQTSFPTAAKLERASGLPVIGSISQMLSSEERAQRKQKMKLFYGATGGLVCVFALLLVAEFVQRGLTA</sequence>
<feature type="domain" description="Polysaccharide chain length determinant N-terminal" evidence="8">
    <location>
        <begin position="13"/>
        <end position="91"/>
    </location>
</feature>
<keyword evidence="5 7" id="KW-0472">Membrane</keyword>
<dbReference type="PANTHER" id="PTHR32309:SF13">
    <property type="entry name" value="FERRIC ENTEROBACTIN TRANSPORT PROTEIN FEPE"/>
    <property type="match status" value="1"/>
</dbReference>
<evidence type="ECO:0000256" key="2">
    <source>
        <dbReference type="ARBA" id="ARBA00022475"/>
    </source>
</evidence>
<organism evidence="9 10">
    <name type="scientific">Sphingorhabdus contaminans</name>
    <dbReference type="NCBI Taxonomy" id="1343899"/>
    <lineage>
        <taxon>Bacteria</taxon>
        <taxon>Pseudomonadati</taxon>
        <taxon>Pseudomonadota</taxon>
        <taxon>Alphaproteobacteria</taxon>
        <taxon>Sphingomonadales</taxon>
        <taxon>Sphingomonadaceae</taxon>
        <taxon>Sphingorhabdus</taxon>
    </lineage>
</organism>
<dbReference type="InterPro" id="IPR003856">
    <property type="entry name" value="LPS_length_determ_N"/>
</dbReference>
<gene>
    <name evidence="9" type="ORF">FOM92_01085</name>
</gene>
<keyword evidence="6" id="KW-0175">Coiled coil</keyword>
<dbReference type="InterPro" id="IPR014345">
    <property type="entry name" value="XrtA_polysacc_chain"/>
</dbReference>
<dbReference type="GO" id="GO:0004713">
    <property type="term" value="F:protein tyrosine kinase activity"/>
    <property type="evidence" value="ECO:0007669"/>
    <property type="project" value="TreeGrafter"/>
</dbReference>
<comment type="caution">
    <text evidence="9">The sequence shown here is derived from an EMBL/GenBank/DDBJ whole genome shotgun (WGS) entry which is preliminary data.</text>
</comment>
<feature type="transmembrane region" description="Helical" evidence="7">
    <location>
        <begin position="409"/>
        <end position="429"/>
    </location>
</feature>
<feature type="transmembrane region" description="Helical" evidence="7">
    <location>
        <begin position="472"/>
        <end position="493"/>
    </location>
</feature>
<dbReference type="GO" id="GO:0005886">
    <property type="term" value="C:plasma membrane"/>
    <property type="evidence" value="ECO:0007669"/>
    <property type="project" value="UniProtKB-SubCell"/>
</dbReference>
<reference evidence="9 10" key="1">
    <citation type="submission" date="2019-07" db="EMBL/GenBank/DDBJ databases">
        <authorList>
            <person name="Park M."/>
        </authorList>
    </citation>
    <scope>NUCLEOTIDE SEQUENCE [LARGE SCALE GENOMIC DNA]</scope>
    <source>
        <strain evidence="9 10">KCTC32445</strain>
    </source>
</reference>
<proteinExistence type="predicted"/>
<dbReference type="NCBIfam" id="TIGR03007">
    <property type="entry name" value="pepcterm_ChnLen"/>
    <property type="match status" value="1"/>
</dbReference>
<evidence type="ECO:0000313" key="9">
    <source>
        <dbReference type="EMBL" id="TSB04064.1"/>
    </source>
</evidence>
<keyword evidence="2" id="KW-1003">Cell membrane</keyword>
<protein>
    <submittedName>
        <fullName evidence="9">Chain-length determining protein</fullName>
    </submittedName>
</protein>
<evidence type="ECO:0000256" key="1">
    <source>
        <dbReference type="ARBA" id="ARBA00004651"/>
    </source>
</evidence>
<dbReference type="InterPro" id="IPR050445">
    <property type="entry name" value="Bact_polysacc_biosynth/exp"/>
</dbReference>
<keyword evidence="4 7" id="KW-1133">Transmembrane helix</keyword>
<accession>A0A553WHE7</accession>
<dbReference type="AlphaFoldDB" id="A0A553WHE7"/>
<evidence type="ECO:0000256" key="3">
    <source>
        <dbReference type="ARBA" id="ARBA00022692"/>
    </source>
</evidence>
<evidence type="ECO:0000256" key="6">
    <source>
        <dbReference type="SAM" id="Coils"/>
    </source>
</evidence>
<comment type="subcellular location">
    <subcellularLocation>
        <location evidence="1">Cell membrane</location>
        <topology evidence="1">Multi-pass membrane protein</topology>
    </subcellularLocation>
</comment>